<comment type="caution">
    <text evidence="2">The sequence shown here is derived from an EMBL/GenBank/DDBJ whole genome shotgun (WGS) entry which is preliminary data.</text>
</comment>
<protein>
    <submittedName>
        <fullName evidence="2">Uncharacterized protein</fullName>
    </submittedName>
</protein>
<feature type="compositionally biased region" description="Low complexity" evidence="1">
    <location>
        <begin position="1"/>
        <end position="34"/>
    </location>
</feature>
<evidence type="ECO:0000313" key="3">
    <source>
        <dbReference type="Proteomes" id="UP000230233"/>
    </source>
</evidence>
<organism evidence="2 3">
    <name type="scientific">Caenorhabditis nigoni</name>
    <dbReference type="NCBI Taxonomy" id="1611254"/>
    <lineage>
        <taxon>Eukaryota</taxon>
        <taxon>Metazoa</taxon>
        <taxon>Ecdysozoa</taxon>
        <taxon>Nematoda</taxon>
        <taxon>Chromadorea</taxon>
        <taxon>Rhabditida</taxon>
        <taxon>Rhabditina</taxon>
        <taxon>Rhabditomorpha</taxon>
        <taxon>Rhabditoidea</taxon>
        <taxon>Rhabditidae</taxon>
        <taxon>Peloderinae</taxon>
        <taxon>Caenorhabditis</taxon>
    </lineage>
</organism>
<dbReference type="Proteomes" id="UP000230233">
    <property type="component" value="Chromosome II"/>
</dbReference>
<sequence>MPVPSQSMSQASESSSSITPESSRSITSIQSSQSEVTKKSTQPRSPLVHPSTTITKVIYLQVIRRRRECRDDQRTKGLGAEFFSCNRAEEKYK</sequence>
<proteinExistence type="predicted"/>
<name>A0A2G5VAM0_9PELO</name>
<feature type="region of interest" description="Disordered" evidence="1">
    <location>
        <begin position="1"/>
        <end position="51"/>
    </location>
</feature>
<dbReference type="EMBL" id="PDUG01000002">
    <property type="protein sequence ID" value="PIC48792.1"/>
    <property type="molecule type" value="Genomic_DNA"/>
</dbReference>
<reference evidence="3" key="1">
    <citation type="submission" date="2017-10" db="EMBL/GenBank/DDBJ databases">
        <title>Rapid genome shrinkage in a self-fertile nematode reveals novel sperm competition proteins.</title>
        <authorList>
            <person name="Yin D."/>
            <person name="Schwarz E.M."/>
            <person name="Thomas C.G."/>
            <person name="Felde R.L."/>
            <person name="Korf I.F."/>
            <person name="Cutter A.D."/>
            <person name="Schartner C.M."/>
            <person name="Ralston E.J."/>
            <person name="Meyer B.J."/>
            <person name="Haag E.S."/>
        </authorList>
    </citation>
    <scope>NUCLEOTIDE SEQUENCE [LARGE SCALE GENOMIC DNA]</scope>
    <source>
        <strain evidence="3">JU1422</strain>
    </source>
</reference>
<keyword evidence="3" id="KW-1185">Reference proteome</keyword>
<evidence type="ECO:0000256" key="1">
    <source>
        <dbReference type="SAM" id="MobiDB-lite"/>
    </source>
</evidence>
<evidence type="ECO:0000313" key="2">
    <source>
        <dbReference type="EMBL" id="PIC48792.1"/>
    </source>
</evidence>
<accession>A0A2G5VAM0</accession>
<gene>
    <name evidence="2" type="primary">Cnig_chr_II.g7642</name>
    <name evidence="2" type="ORF">B9Z55_007642</name>
</gene>
<feature type="compositionally biased region" description="Polar residues" evidence="1">
    <location>
        <begin position="39"/>
        <end position="51"/>
    </location>
</feature>
<dbReference type="AlphaFoldDB" id="A0A2G5VAM0"/>